<dbReference type="Gene3D" id="3.90.550.10">
    <property type="entry name" value="Spore Coat Polysaccharide Biosynthesis Protein SpsA, Chain A"/>
    <property type="match status" value="1"/>
</dbReference>
<dbReference type="InterPro" id="IPR029044">
    <property type="entry name" value="Nucleotide-diphossugar_trans"/>
</dbReference>
<sequence>MSIDLSVCIIAYHNFDDIRVAISSLEKYTSNKIRKQIYIIDNGSENATKNEKEKIDNILSRYNDVTYIDAKENLGFGKGNNYILPILTSKYHCIMNPDVIFNEDAFSPIIEYLDNNSSVGMVIPNIVDETGNRVAVYRQELTIFDMFVRMFFKNNFKKRQEWHTMQYEDYSKPFQVPFGQGSFLVIKTELFKRINGFDERYFMYVEDADLCKRVNQVSKLMYFPGATVVHKWQRCSHKNKKLFKYHIESMRHYFKKWGYKWI</sequence>
<dbReference type="GO" id="GO:0016757">
    <property type="term" value="F:glycosyltransferase activity"/>
    <property type="evidence" value="ECO:0007669"/>
    <property type="project" value="UniProtKB-KW"/>
</dbReference>
<evidence type="ECO:0000313" key="3">
    <source>
        <dbReference type="Proteomes" id="UP001213566"/>
    </source>
</evidence>
<organism evidence="2 3">
    <name type="scientific">Ligilactobacillus salivarius</name>
    <dbReference type="NCBI Taxonomy" id="1624"/>
    <lineage>
        <taxon>Bacteria</taxon>
        <taxon>Bacillati</taxon>
        <taxon>Bacillota</taxon>
        <taxon>Bacilli</taxon>
        <taxon>Lactobacillales</taxon>
        <taxon>Lactobacillaceae</taxon>
        <taxon>Ligilactobacillus</taxon>
    </lineage>
</organism>
<keyword evidence="2" id="KW-0808">Transferase</keyword>
<evidence type="ECO:0000313" key="2">
    <source>
        <dbReference type="EMBL" id="MDF4186436.1"/>
    </source>
</evidence>
<dbReference type="RefSeq" id="WP_276469912.1">
    <property type="nucleotide sequence ID" value="NZ_JARKHV010000003.1"/>
</dbReference>
<dbReference type="PANTHER" id="PTHR43179">
    <property type="entry name" value="RHAMNOSYLTRANSFERASE WBBL"/>
    <property type="match status" value="1"/>
</dbReference>
<accession>A0AAW6Q4L8</accession>
<protein>
    <submittedName>
        <fullName evidence="2">Glycosyltransferase</fullName>
        <ecNumber evidence="2">2.4.-.-</ecNumber>
    </submittedName>
</protein>
<keyword evidence="2" id="KW-0328">Glycosyltransferase</keyword>
<dbReference type="EC" id="2.4.-.-" evidence="2"/>
<dbReference type="AlphaFoldDB" id="A0AAW6Q4L8"/>
<dbReference type="Pfam" id="PF00535">
    <property type="entry name" value="Glycos_transf_2"/>
    <property type="match status" value="1"/>
</dbReference>
<reference evidence="2" key="1">
    <citation type="submission" date="2023-02" db="EMBL/GenBank/DDBJ databases">
        <title>Draft Whole-Genome Sequences of competitive exclusion Lactobacillus salivarius strains for Poultry.</title>
        <authorList>
            <person name="Ma L.M."/>
            <person name="Lopez-Guerra N."/>
            <person name="Zhang G."/>
        </authorList>
    </citation>
    <scope>NUCLEOTIDE SEQUENCE</scope>
    <source>
        <strain evidence="2">Salm-9</strain>
    </source>
</reference>
<dbReference type="SUPFAM" id="SSF53448">
    <property type="entry name" value="Nucleotide-diphospho-sugar transferases"/>
    <property type="match status" value="1"/>
</dbReference>
<dbReference type="EMBL" id="JARKHV010000003">
    <property type="protein sequence ID" value="MDF4186436.1"/>
    <property type="molecule type" value="Genomic_DNA"/>
</dbReference>
<dbReference type="Proteomes" id="UP001213566">
    <property type="component" value="Unassembled WGS sequence"/>
</dbReference>
<feature type="domain" description="Glycosyltransferase 2-like" evidence="1">
    <location>
        <begin position="6"/>
        <end position="192"/>
    </location>
</feature>
<dbReference type="InterPro" id="IPR001173">
    <property type="entry name" value="Glyco_trans_2-like"/>
</dbReference>
<evidence type="ECO:0000259" key="1">
    <source>
        <dbReference type="Pfam" id="PF00535"/>
    </source>
</evidence>
<proteinExistence type="predicted"/>
<dbReference type="PANTHER" id="PTHR43179:SF10">
    <property type="entry name" value="GLYCOSYL TRANSFERASE"/>
    <property type="match status" value="1"/>
</dbReference>
<gene>
    <name evidence="2" type="ORF">PV940_05200</name>
</gene>
<name>A0AAW6Q4L8_9LACO</name>
<comment type="caution">
    <text evidence="2">The sequence shown here is derived from an EMBL/GenBank/DDBJ whole genome shotgun (WGS) entry which is preliminary data.</text>
</comment>